<dbReference type="Proteomes" id="UP000308600">
    <property type="component" value="Unassembled WGS sequence"/>
</dbReference>
<accession>A0ACD3ACM6</accession>
<reference evidence="1 2" key="1">
    <citation type="journal article" date="2019" name="Nat. Ecol. Evol.">
        <title>Megaphylogeny resolves global patterns of mushroom evolution.</title>
        <authorList>
            <person name="Varga T."/>
            <person name="Krizsan K."/>
            <person name="Foldi C."/>
            <person name="Dima B."/>
            <person name="Sanchez-Garcia M."/>
            <person name="Sanchez-Ramirez S."/>
            <person name="Szollosi G.J."/>
            <person name="Szarkandi J.G."/>
            <person name="Papp V."/>
            <person name="Albert L."/>
            <person name="Andreopoulos W."/>
            <person name="Angelini C."/>
            <person name="Antonin V."/>
            <person name="Barry K.W."/>
            <person name="Bougher N.L."/>
            <person name="Buchanan P."/>
            <person name="Buyck B."/>
            <person name="Bense V."/>
            <person name="Catcheside P."/>
            <person name="Chovatia M."/>
            <person name="Cooper J."/>
            <person name="Damon W."/>
            <person name="Desjardin D."/>
            <person name="Finy P."/>
            <person name="Geml J."/>
            <person name="Haridas S."/>
            <person name="Hughes K."/>
            <person name="Justo A."/>
            <person name="Karasinski D."/>
            <person name="Kautmanova I."/>
            <person name="Kiss B."/>
            <person name="Kocsube S."/>
            <person name="Kotiranta H."/>
            <person name="LaButti K.M."/>
            <person name="Lechner B.E."/>
            <person name="Liimatainen K."/>
            <person name="Lipzen A."/>
            <person name="Lukacs Z."/>
            <person name="Mihaltcheva S."/>
            <person name="Morgado L.N."/>
            <person name="Niskanen T."/>
            <person name="Noordeloos M.E."/>
            <person name="Ohm R.A."/>
            <person name="Ortiz-Santana B."/>
            <person name="Ovrebo C."/>
            <person name="Racz N."/>
            <person name="Riley R."/>
            <person name="Savchenko A."/>
            <person name="Shiryaev A."/>
            <person name="Soop K."/>
            <person name="Spirin V."/>
            <person name="Szebenyi C."/>
            <person name="Tomsovsky M."/>
            <person name="Tulloss R.E."/>
            <person name="Uehling J."/>
            <person name="Grigoriev I.V."/>
            <person name="Vagvolgyi C."/>
            <person name="Papp T."/>
            <person name="Martin F.M."/>
            <person name="Miettinen O."/>
            <person name="Hibbett D.S."/>
            <person name="Nagy L.G."/>
        </authorList>
    </citation>
    <scope>NUCLEOTIDE SEQUENCE [LARGE SCALE GENOMIC DNA]</scope>
    <source>
        <strain evidence="1 2">NL-1719</strain>
    </source>
</reference>
<sequence>MHDGLPVSVWLRRHWTPLSVMVIRVSNDNPVSTQFGTHVPRPHVFMSGSPRLLRPNASPHSRCSTPWLRRYRSRCQVALFSHVEAGHRTRTSVGVLDSTRHYSIGIAGSINRVGAGRRCGVVEHSTFNSDLWLAISTKPLSSFNSTTLFLPSLRYTSLYPIPPPFFSVEDFQRRWTFSSNVPPTSGRFDLALGWKR</sequence>
<keyword evidence="2" id="KW-1185">Reference proteome</keyword>
<proteinExistence type="predicted"/>
<evidence type="ECO:0000313" key="2">
    <source>
        <dbReference type="Proteomes" id="UP000308600"/>
    </source>
</evidence>
<dbReference type="EMBL" id="ML208520">
    <property type="protein sequence ID" value="TFK63490.1"/>
    <property type="molecule type" value="Genomic_DNA"/>
</dbReference>
<gene>
    <name evidence="1" type="ORF">BDN72DRAFT_320230</name>
</gene>
<protein>
    <submittedName>
        <fullName evidence="1">Uncharacterized protein</fullName>
    </submittedName>
</protein>
<name>A0ACD3ACM6_9AGAR</name>
<evidence type="ECO:0000313" key="1">
    <source>
        <dbReference type="EMBL" id="TFK63490.1"/>
    </source>
</evidence>
<organism evidence="1 2">
    <name type="scientific">Pluteus cervinus</name>
    <dbReference type="NCBI Taxonomy" id="181527"/>
    <lineage>
        <taxon>Eukaryota</taxon>
        <taxon>Fungi</taxon>
        <taxon>Dikarya</taxon>
        <taxon>Basidiomycota</taxon>
        <taxon>Agaricomycotina</taxon>
        <taxon>Agaricomycetes</taxon>
        <taxon>Agaricomycetidae</taxon>
        <taxon>Agaricales</taxon>
        <taxon>Pluteineae</taxon>
        <taxon>Pluteaceae</taxon>
        <taxon>Pluteus</taxon>
    </lineage>
</organism>